<dbReference type="Pfam" id="PF08281">
    <property type="entry name" value="Sigma70_r4_2"/>
    <property type="match status" value="1"/>
</dbReference>
<dbReference type="InterPro" id="IPR039425">
    <property type="entry name" value="RNA_pol_sigma-70-like"/>
</dbReference>
<dbReference type="SUPFAM" id="SSF88946">
    <property type="entry name" value="Sigma2 domain of RNA polymerase sigma factors"/>
    <property type="match status" value="1"/>
</dbReference>
<accession>A0A8J3QQ19</accession>
<gene>
    <name evidence="8" type="ORF">Raf01_25760</name>
</gene>
<dbReference type="NCBIfam" id="TIGR02983">
    <property type="entry name" value="SigE-fam_strep"/>
    <property type="match status" value="1"/>
</dbReference>
<protein>
    <submittedName>
        <fullName evidence="8">RNA polymerase sigma24 factor</fullName>
    </submittedName>
</protein>
<keyword evidence="9" id="KW-1185">Reference proteome</keyword>
<evidence type="ECO:0000313" key="8">
    <source>
        <dbReference type="EMBL" id="GIH14404.1"/>
    </source>
</evidence>
<dbReference type="EMBL" id="BONZ01000023">
    <property type="protein sequence ID" value="GIH14404.1"/>
    <property type="molecule type" value="Genomic_DNA"/>
</dbReference>
<evidence type="ECO:0000256" key="5">
    <source>
        <dbReference type="ARBA" id="ARBA00023163"/>
    </source>
</evidence>
<feature type="domain" description="RNA polymerase sigma-70 region 2" evidence="6">
    <location>
        <begin position="13"/>
        <end position="73"/>
    </location>
</feature>
<dbReference type="InterPro" id="IPR013325">
    <property type="entry name" value="RNA_pol_sigma_r2"/>
</dbReference>
<comment type="similarity">
    <text evidence="1">Belongs to the sigma-70 factor family. ECF subfamily.</text>
</comment>
<dbReference type="CDD" id="cd06171">
    <property type="entry name" value="Sigma70_r4"/>
    <property type="match status" value="1"/>
</dbReference>
<comment type="caution">
    <text evidence="8">The sequence shown here is derived from an EMBL/GenBank/DDBJ whole genome shotgun (WGS) entry which is preliminary data.</text>
</comment>
<dbReference type="NCBIfam" id="TIGR02937">
    <property type="entry name" value="sigma70-ECF"/>
    <property type="match status" value="1"/>
</dbReference>
<dbReference type="InterPro" id="IPR013249">
    <property type="entry name" value="RNA_pol_sigma70_r4_t2"/>
</dbReference>
<dbReference type="Gene3D" id="1.10.1740.10">
    <property type="match status" value="1"/>
</dbReference>
<dbReference type="InterPro" id="IPR014325">
    <property type="entry name" value="RNA_pol_sigma-E_actinobac"/>
</dbReference>
<dbReference type="InterPro" id="IPR013324">
    <property type="entry name" value="RNA_pol_sigma_r3/r4-like"/>
</dbReference>
<dbReference type="AlphaFoldDB" id="A0A8J3QQ19"/>
<dbReference type="Gene3D" id="1.10.10.10">
    <property type="entry name" value="Winged helix-like DNA-binding domain superfamily/Winged helix DNA-binding domain"/>
    <property type="match status" value="1"/>
</dbReference>
<dbReference type="PANTHER" id="PTHR43133">
    <property type="entry name" value="RNA POLYMERASE ECF-TYPE SIGMA FACTO"/>
    <property type="match status" value="1"/>
</dbReference>
<evidence type="ECO:0000256" key="1">
    <source>
        <dbReference type="ARBA" id="ARBA00010641"/>
    </source>
</evidence>
<dbReference type="Proteomes" id="UP000642748">
    <property type="component" value="Unassembled WGS sequence"/>
</dbReference>
<dbReference type="SUPFAM" id="SSF88659">
    <property type="entry name" value="Sigma3 and sigma4 domains of RNA polymerase sigma factors"/>
    <property type="match status" value="1"/>
</dbReference>
<keyword evidence="5" id="KW-0804">Transcription</keyword>
<dbReference type="InterPro" id="IPR007627">
    <property type="entry name" value="RNA_pol_sigma70_r2"/>
</dbReference>
<feature type="domain" description="RNA polymerase sigma factor 70 region 4 type 2" evidence="7">
    <location>
        <begin position="106"/>
        <end position="157"/>
    </location>
</feature>
<keyword evidence="4" id="KW-0238">DNA-binding</keyword>
<evidence type="ECO:0000259" key="7">
    <source>
        <dbReference type="Pfam" id="PF08281"/>
    </source>
</evidence>
<dbReference type="GO" id="GO:0016987">
    <property type="term" value="F:sigma factor activity"/>
    <property type="evidence" value="ECO:0007669"/>
    <property type="project" value="UniProtKB-KW"/>
</dbReference>
<evidence type="ECO:0000259" key="6">
    <source>
        <dbReference type="Pfam" id="PF04542"/>
    </source>
</evidence>
<name>A0A8J3QQ19_9ACTN</name>
<keyword evidence="3" id="KW-0731">Sigma factor</keyword>
<dbReference type="GO" id="GO:0003677">
    <property type="term" value="F:DNA binding"/>
    <property type="evidence" value="ECO:0007669"/>
    <property type="project" value="UniProtKB-KW"/>
</dbReference>
<reference evidence="8" key="1">
    <citation type="submission" date="2021-01" db="EMBL/GenBank/DDBJ databases">
        <title>Whole genome shotgun sequence of Rugosimonospora africana NBRC 104875.</title>
        <authorList>
            <person name="Komaki H."/>
            <person name="Tamura T."/>
        </authorList>
    </citation>
    <scope>NUCLEOTIDE SEQUENCE</scope>
    <source>
        <strain evidence="8">NBRC 104875</strain>
    </source>
</reference>
<evidence type="ECO:0000256" key="3">
    <source>
        <dbReference type="ARBA" id="ARBA00023082"/>
    </source>
</evidence>
<sequence length="174" mass="19739">MRVEAEREYGDYVEARAARLVRFAYLLCGDWHRAEDTVQNALTKLYLAWPRLTRTTAVDAYVRRIVLRVLADEGRLARFRRERPHDTLPEPPAAPDATDTLGERIAVIEALRLLPPRQRAAVVLRFWEDQSIEQVAEALGCSIGTVKSQTTRGLQALRGLLGDRVSVSSERSER</sequence>
<keyword evidence="2" id="KW-0805">Transcription regulation</keyword>
<dbReference type="RefSeq" id="WP_203918065.1">
    <property type="nucleotide sequence ID" value="NZ_BONZ01000023.1"/>
</dbReference>
<dbReference type="GO" id="GO:0006352">
    <property type="term" value="P:DNA-templated transcription initiation"/>
    <property type="evidence" value="ECO:0007669"/>
    <property type="project" value="InterPro"/>
</dbReference>
<proteinExistence type="inferred from homology"/>
<dbReference type="PANTHER" id="PTHR43133:SF50">
    <property type="entry name" value="ECF RNA POLYMERASE SIGMA FACTOR SIGM"/>
    <property type="match status" value="1"/>
</dbReference>
<dbReference type="InterPro" id="IPR014284">
    <property type="entry name" value="RNA_pol_sigma-70_dom"/>
</dbReference>
<evidence type="ECO:0000313" key="9">
    <source>
        <dbReference type="Proteomes" id="UP000642748"/>
    </source>
</evidence>
<evidence type="ECO:0000256" key="2">
    <source>
        <dbReference type="ARBA" id="ARBA00023015"/>
    </source>
</evidence>
<organism evidence="8 9">
    <name type="scientific">Rugosimonospora africana</name>
    <dbReference type="NCBI Taxonomy" id="556532"/>
    <lineage>
        <taxon>Bacteria</taxon>
        <taxon>Bacillati</taxon>
        <taxon>Actinomycetota</taxon>
        <taxon>Actinomycetes</taxon>
        <taxon>Micromonosporales</taxon>
        <taxon>Micromonosporaceae</taxon>
        <taxon>Rugosimonospora</taxon>
    </lineage>
</organism>
<evidence type="ECO:0000256" key="4">
    <source>
        <dbReference type="ARBA" id="ARBA00023125"/>
    </source>
</evidence>
<dbReference type="Pfam" id="PF04542">
    <property type="entry name" value="Sigma70_r2"/>
    <property type="match status" value="1"/>
</dbReference>
<dbReference type="InterPro" id="IPR036388">
    <property type="entry name" value="WH-like_DNA-bd_sf"/>
</dbReference>